<dbReference type="PROSITE" id="PS51683">
    <property type="entry name" value="SAM_OMT_II"/>
    <property type="match status" value="1"/>
</dbReference>
<evidence type="ECO:0000256" key="3">
    <source>
        <dbReference type="ARBA" id="ARBA00022691"/>
    </source>
</evidence>
<organism evidence="5 6">
    <name type="scientific">Xylaria bambusicola</name>
    <dbReference type="NCBI Taxonomy" id="326684"/>
    <lineage>
        <taxon>Eukaryota</taxon>
        <taxon>Fungi</taxon>
        <taxon>Dikarya</taxon>
        <taxon>Ascomycota</taxon>
        <taxon>Pezizomycotina</taxon>
        <taxon>Sordariomycetes</taxon>
        <taxon>Xylariomycetidae</taxon>
        <taxon>Xylariales</taxon>
        <taxon>Xylariaceae</taxon>
        <taxon>Xylaria</taxon>
    </lineage>
</organism>
<evidence type="ECO:0000256" key="1">
    <source>
        <dbReference type="ARBA" id="ARBA00022603"/>
    </source>
</evidence>
<dbReference type="PANTHER" id="PTHR43712">
    <property type="entry name" value="PUTATIVE (AFU_ORTHOLOGUE AFUA_4G14580)-RELATED"/>
    <property type="match status" value="1"/>
</dbReference>
<dbReference type="GO" id="GO:0008171">
    <property type="term" value="F:O-methyltransferase activity"/>
    <property type="evidence" value="ECO:0007669"/>
    <property type="project" value="InterPro"/>
</dbReference>
<dbReference type="Pfam" id="PF00891">
    <property type="entry name" value="Methyltransf_2"/>
    <property type="match status" value="1"/>
</dbReference>
<gene>
    <name evidence="5" type="ORF">RRF57_012637</name>
</gene>
<evidence type="ECO:0000313" key="5">
    <source>
        <dbReference type="EMBL" id="KAK5636925.1"/>
    </source>
</evidence>
<reference evidence="5 6" key="1">
    <citation type="submission" date="2023-10" db="EMBL/GenBank/DDBJ databases">
        <title>Draft genome sequence of Xylaria bambusicola isolate GMP-LS, the root and basal stem rot pathogen of sugarcane in Indonesia.</title>
        <authorList>
            <person name="Selvaraj P."/>
            <person name="Muralishankar V."/>
            <person name="Muruganantham S."/>
            <person name="Sp S."/>
            <person name="Haryani S."/>
            <person name="Lau K.J.X."/>
            <person name="Naqvi N.I."/>
        </authorList>
    </citation>
    <scope>NUCLEOTIDE SEQUENCE [LARGE SCALE GENOMIC DNA]</scope>
    <source>
        <strain evidence="5">GMP-LS</strain>
    </source>
</reference>
<evidence type="ECO:0000259" key="4">
    <source>
        <dbReference type="Pfam" id="PF00891"/>
    </source>
</evidence>
<dbReference type="InterPro" id="IPR016461">
    <property type="entry name" value="COMT-like"/>
</dbReference>
<keyword evidence="6" id="KW-1185">Reference proteome</keyword>
<keyword evidence="2" id="KW-0808">Transferase</keyword>
<dbReference type="AlphaFoldDB" id="A0AAN7UQ53"/>
<proteinExistence type="predicted"/>
<dbReference type="InterPro" id="IPR029063">
    <property type="entry name" value="SAM-dependent_MTases_sf"/>
</dbReference>
<feature type="domain" description="O-methyltransferase C-terminal" evidence="4">
    <location>
        <begin position="30"/>
        <end position="169"/>
    </location>
</feature>
<dbReference type="EMBL" id="JAWHQM010000084">
    <property type="protein sequence ID" value="KAK5636925.1"/>
    <property type="molecule type" value="Genomic_DNA"/>
</dbReference>
<dbReference type="GO" id="GO:0032259">
    <property type="term" value="P:methylation"/>
    <property type="evidence" value="ECO:0007669"/>
    <property type="project" value="UniProtKB-KW"/>
</dbReference>
<evidence type="ECO:0000256" key="2">
    <source>
        <dbReference type="ARBA" id="ARBA00022679"/>
    </source>
</evidence>
<evidence type="ECO:0000313" key="6">
    <source>
        <dbReference type="Proteomes" id="UP001305414"/>
    </source>
</evidence>
<dbReference type="SUPFAM" id="SSF53335">
    <property type="entry name" value="S-adenosyl-L-methionine-dependent methyltransferases"/>
    <property type="match status" value="1"/>
</dbReference>
<dbReference type="InterPro" id="IPR001077">
    <property type="entry name" value="COMT_C"/>
</dbReference>
<keyword evidence="3" id="KW-0949">S-adenosyl-L-methionine</keyword>
<dbReference type="PANTHER" id="PTHR43712:SF1">
    <property type="entry name" value="HYPOTHETICAL O-METHYLTRANSFERASE (EUROFUNG)-RELATED"/>
    <property type="match status" value="1"/>
</dbReference>
<name>A0AAN7UQ53_9PEZI</name>
<dbReference type="Gene3D" id="3.40.50.150">
    <property type="entry name" value="Vaccinia Virus protein VP39"/>
    <property type="match status" value="1"/>
</dbReference>
<protein>
    <recommendedName>
        <fullName evidence="4">O-methyltransferase C-terminal domain-containing protein</fullName>
    </recommendedName>
</protein>
<dbReference type="Proteomes" id="UP001305414">
    <property type="component" value="Unassembled WGS sequence"/>
</dbReference>
<keyword evidence="1" id="KW-0489">Methyltransferase</keyword>
<sequence>MDCHSAGNFTSWVDLFDTDQVVKTARPGHALVVDIGGSKGHDIEKFLQKHPTVPKESLILQDLPEVLEKFTINPGITVYPYDFFTPQPVKGAAVYYFHIVLHDWPDNKATEILEVVRDAMEPGYSKVLIHEALVAAKEPSLTATTLDMTMMTLFSALERSEDQWYKLIGSVEGLQVTKIWKARHSVESIIEIERV</sequence>
<comment type="caution">
    <text evidence="5">The sequence shown here is derived from an EMBL/GenBank/DDBJ whole genome shotgun (WGS) entry which is preliminary data.</text>
</comment>
<accession>A0AAN7UQ53</accession>